<reference evidence="2 3" key="3">
    <citation type="journal article" date="2017" name="G3 (Bethesda)">
        <title>Comparative analysis highlights variable genome content of wheat rusts and divergence of the mating loci.</title>
        <authorList>
            <person name="Cuomo C.A."/>
            <person name="Bakkeren G."/>
            <person name="Khalil H.B."/>
            <person name="Panwar V."/>
            <person name="Joly D."/>
            <person name="Linning R."/>
            <person name="Sakthikumar S."/>
            <person name="Song X."/>
            <person name="Adiconis X."/>
            <person name="Fan L."/>
            <person name="Goldberg J.M."/>
            <person name="Levin J.Z."/>
            <person name="Young S."/>
            <person name="Zeng Q."/>
            <person name="Anikster Y."/>
            <person name="Bruce M."/>
            <person name="Wang M."/>
            <person name="Yin C."/>
            <person name="McCallum B."/>
            <person name="Szabo L.J."/>
            <person name="Hulbert S."/>
            <person name="Chen X."/>
            <person name="Fellers J.P."/>
        </authorList>
    </citation>
    <scope>NUCLEOTIDE SEQUENCE</scope>
    <source>
        <strain evidence="2">isolate 1-1 / race 1 (BBBD)</strain>
        <strain evidence="3">Isolate 1-1 / race 1 (BBBD)</strain>
    </source>
</reference>
<organism evidence="1">
    <name type="scientific">Puccinia triticina (isolate 1-1 / race 1 (BBBD))</name>
    <name type="common">Brown leaf rust fungus</name>
    <dbReference type="NCBI Taxonomy" id="630390"/>
    <lineage>
        <taxon>Eukaryota</taxon>
        <taxon>Fungi</taxon>
        <taxon>Dikarya</taxon>
        <taxon>Basidiomycota</taxon>
        <taxon>Pucciniomycotina</taxon>
        <taxon>Pucciniomycetes</taxon>
        <taxon>Pucciniales</taxon>
        <taxon>Pucciniaceae</taxon>
        <taxon>Puccinia</taxon>
    </lineage>
</organism>
<dbReference type="PANTHER" id="PTHR33069:SF3">
    <property type="entry name" value="DYNEIN HEAVY CHAIN TAIL DOMAIN-CONTAINING PROTEIN"/>
    <property type="match status" value="1"/>
</dbReference>
<dbReference type="PANTHER" id="PTHR33069">
    <property type="entry name" value="CHROMOSOME 7, WHOLE GENOME SHOTGUN SEQUENCE-RELATED"/>
    <property type="match status" value="1"/>
</dbReference>
<accession>A0A180GGZ9</accession>
<gene>
    <name evidence="1" type="ORF">PTTG_11958</name>
</gene>
<sequence>MLDPEAISVETTAVQLVEELHRLAQLCRMTDARPYRETEPVYSIDELNAREALLIQLEMSLLPSLRQQLLNLLGSLDLRALPTAPEPNFKDALEITSNLHPSIMQIKKNIESLAPWRYLLAPARNDSTHGPLKQARCDRLIENFLELVNVKIRHLIQAYLHFDSRGMFSAEDRDQVIEATDSCVQAVDAMIRFSKKNDLDIIQEHWQKSLQSLDELLTDVTFRINFSNSLGQGRSQIDPAEYTPARPGWVPRSQLIPLKLEVVHLFELAVPLIKLARIFFRRIVITPSGKPMFSLDPRICSLDIHKLDRRVSSFYESIEHVMEILYALNDEDDEHNRRQTLGSWSCIPEDRLNSCLVSLAMHIVPLPTGHDHHPTENLFKTLFFSLKSEFDELSNIFQNNI</sequence>
<reference evidence="2" key="4">
    <citation type="submission" date="2025-05" db="UniProtKB">
        <authorList>
            <consortium name="EnsemblFungi"/>
        </authorList>
    </citation>
    <scope>IDENTIFICATION</scope>
    <source>
        <strain evidence="2">isolate 1-1 / race 1 (BBBD)</strain>
    </source>
</reference>
<dbReference type="Proteomes" id="UP000005240">
    <property type="component" value="Unassembled WGS sequence"/>
</dbReference>
<evidence type="ECO:0000313" key="3">
    <source>
        <dbReference type="Proteomes" id="UP000005240"/>
    </source>
</evidence>
<reference evidence="1" key="2">
    <citation type="submission" date="2016-05" db="EMBL/GenBank/DDBJ databases">
        <title>Comparative analysis highlights variable genome content of wheat rusts and divergence of the mating loci.</title>
        <authorList>
            <person name="Cuomo C.A."/>
            <person name="Bakkeren G."/>
            <person name="Szabo L."/>
            <person name="Khalil H."/>
            <person name="Joly D."/>
            <person name="Goldberg J."/>
            <person name="Young S."/>
            <person name="Zeng Q."/>
            <person name="Fellers J."/>
        </authorList>
    </citation>
    <scope>NUCLEOTIDE SEQUENCE [LARGE SCALE GENOMIC DNA]</scope>
    <source>
        <strain evidence="1">1-1 BBBD Race 1</strain>
    </source>
</reference>
<name>A0A180GGZ9_PUCT1</name>
<dbReference type="EMBL" id="ADAS02000073">
    <property type="protein sequence ID" value="OAV91854.1"/>
    <property type="molecule type" value="Genomic_DNA"/>
</dbReference>
<protein>
    <submittedName>
        <fullName evidence="1 2">Uncharacterized protein</fullName>
    </submittedName>
</protein>
<reference evidence="1" key="1">
    <citation type="submission" date="2009-11" db="EMBL/GenBank/DDBJ databases">
        <authorList>
            <consortium name="The Broad Institute Genome Sequencing Platform"/>
            <person name="Ward D."/>
            <person name="Feldgarden M."/>
            <person name="Earl A."/>
            <person name="Young S.K."/>
            <person name="Zeng Q."/>
            <person name="Koehrsen M."/>
            <person name="Alvarado L."/>
            <person name="Berlin A."/>
            <person name="Bochicchio J."/>
            <person name="Borenstein D."/>
            <person name="Chapman S.B."/>
            <person name="Chen Z."/>
            <person name="Engels R."/>
            <person name="Freedman E."/>
            <person name="Gellesch M."/>
            <person name="Goldberg J."/>
            <person name="Griggs A."/>
            <person name="Gujja S."/>
            <person name="Heilman E."/>
            <person name="Heiman D."/>
            <person name="Hepburn T."/>
            <person name="Howarth C."/>
            <person name="Jen D."/>
            <person name="Larson L."/>
            <person name="Lewis B."/>
            <person name="Mehta T."/>
            <person name="Park D."/>
            <person name="Pearson M."/>
            <person name="Roberts A."/>
            <person name="Saif S."/>
            <person name="Shea T."/>
            <person name="Shenoy N."/>
            <person name="Sisk P."/>
            <person name="Stolte C."/>
            <person name="Sykes S."/>
            <person name="Thomson T."/>
            <person name="Walk T."/>
            <person name="White J."/>
            <person name="Yandava C."/>
            <person name="Izard J."/>
            <person name="Baranova O.V."/>
            <person name="Blanton J.M."/>
            <person name="Tanner A.C."/>
            <person name="Dewhirst F.E."/>
            <person name="Haas B."/>
            <person name="Nusbaum C."/>
            <person name="Birren B."/>
        </authorList>
    </citation>
    <scope>NUCLEOTIDE SEQUENCE [LARGE SCALE GENOMIC DNA]</scope>
    <source>
        <strain evidence="1">1-1 BBBD Race 1</strain>
    </source>
</reference>
<dbReference type="VEuPathDB" id="FungiDB:PTTG_11958"/>
<keyword evidence="3" id="KW-1185">Reference proteome</keyword>
<dbReference type="EnsemblFungi" id="PTTG_11958-t43_1">
    <property type="protein sequence ID" value="PTTG_11958-t43_1-p1"/>
    <property type="gene ID" value="PTTG_11958"/>
</dbReference>
<evidence type="ECO:0000313" key="2">
    <source>
        <dbReference type="EnsemblFungi" id="PTTG_11958-t43_1-p1"/>
    </source>
</evidence>
<proteinExistence type="predicted"/>
<evidence type="ECO:0000313" key="1">
    <source>
        <dbReference type="EMBL" id="OAV91854.1"/>
    </source>
</evidence>
<dbReference type="AlphaFoldDB" id="A0A180GGZ9"/>
<dbReference type="OrthoDB" id="2507585at2759"/>